<feature type="region of interest" description="Disordered" evidence="3">
    <location>
        <begin position="165"/>
        <end position="190"/>
    </location>
</feature>
<feature type="compositionally biased region" description="Polar residues" evidence="3">
    <location>
        <begin position="59"/>
        <end position="68"/>
    </location>
</feature>
<dbReference type="SMART" id="SM00339">
    <property type="entry name" value="FH"/>
    <property type="match status" value="1"/>
</dbReference>
<dbReference type="AlphaFoldDB" id="A0A0L0FWF9"/>
<keyword evidence="1 2" id="KW-0238">DNA-binding</keyword>
<evidence type="ECO:0000256" key="2">
    <source>
        <dbReference type="PROSITE-ProRule" id="PRU00089"/>
    </source>
</evidence>
<evidence type="ECO:0000256" key="1">
    <source>
        <dbReference type="ARBA" id="ARBA00023125"/>
    </source>
</evidence>
<comment type="subcellular location">
    <subcellularLocation>
        <location evidence="2">Nucleus</location>
    </subcellularLocation>
</comment>
<dbReference type="SUPFAM" id="SSF46785">
    <property type="entry name" value="Winged helix' DNA-binding domain"/>
    <property type="match status" value="1"/>
</dbReference>
<evidence type="ECO:0000313" key="6">
    <source>
        <dbReference type="Proteomes" id="UP000054560"/>
    </source>
</evidence>
<keyword evidence="2" id="KW-0539">Nucleus</keyword>
<feature type="DNA-binding region" description="Fork-head" evidence="2">
    <location>
        <begin position="82"/>
        <end position="175"/>
    </location>
</feature>
<dbReference type="GO" id="GO:0009653">
    <property type="term" value="P:anatomical structure morphogenesis"/>
    <property type="evidence" value="ECO:0007669"/>
    <property type="project" value="TreeGrafter"/>
</dbReference>
<evidence type="ECO:0000313" key="5">
    <source>
        <dbReference type="EMBL" id="KNC81165.1"/>
    </source>
</evidence>
<reference evidence="5 6" key="1">
    <citation type="submission" date="2011-02" db="EMBL/GenBank/DDBJ databases">
        <title>The Genome Sequence of Sphaeroforma arctica JP610.</title>
        <authorList>
            <consortium name="The Broad Institute Genome Sequencing Platform"/>
            <person name="Russ C."/>
            <person name="Cuomo C."/>
            <person name="Young S.K."/>
            <person name="Zeng Q."/>
            <person name="Gargeya S."/>
            <person name="Alvarado L."/>
            <person name="Berlin A."/>
            <person name="Chapman S.B."/>
            <person name="Chen Z."/>
            <person name="Freedman E."/>
            <person name="Gellesch M."/>
            <person name="Goldberg J."/>
            <person name="Griggs A."/>
            <person name="Gujja S."/>
            <person name="Heilman E."/>
            <person name="Heiman D."/>
            <person name="Howarth C."/>
            <person name="Mehta T."/>
            <person name="Neiman D."/>
            <person name="Pearson M."/>
            <person name="Roberts A."/>
            <person name="Saif S."/>
            <person name="Shea T."/>
            <person name="Shenoy N."/>
            <person name="Sisk P."/>
            <person name="Stolte C."/>
            <person name="Sykes S."/>
            <person name="White J."/>
            <person name="Yandava C."/>
            <person name="Burger G."/>
            <person name="Gray M.W."/>
            <person name="Holland P.W.H."/>
            <person name="King N."/>
            <person name="Lang F.B.F."/>
            <person name="Roger A.J."/>
            <person name="Ruiz-Trillo I."/>
            <person name="Haas B."/>
            <person name="Nusbaum C."/>
            <person name="Birren B."/>
        </authorList>
    </citation>
    <scope>NUCLEOTIDE SEQUENCE [LARGE SCALE GENOMIC DNA]</scope>
    <source>
        <strain evidence="5 6">JP610</strain>
    </source>
</reference>
<keyword evidence="6" id="KW-1185">Reference proteome</keyword>
<dbReference type="PRINTS" id="PR00053">
    <property type="entry name" value="FORKHEAD"/>
</dbReference>
<name>A0A0L0FWF9_9EUKA</name>
<dbReference type="InterPro" id="IPR001766">
    <property type="entry name" value="Fork_head_dom"/>
</dbReference>
<dbReference type="STRING" id="667725.A0A0L0FWF9"/>
<feature type="region of interest" description="Disordered" evidence="3">
    <location>
        <begin position="1"/>
        <end position="20"/>
    </location>
</feature>
<evidence type="ECO:0000259" key="4">
    <source>
        <dbReference type="PROSITE" id="PS50039"/>
    </source>
</evidence>
<dbReference type="PANTHER" id="PTHR11829:SF343">
    <property type="entry name" value="FORK-HEAD DOMAIN-CONTAINING PROTEIN"/>
    <property type="match status" value="1"/>
</dbReference>
<dbReference type="GeneID" id="25907004"/>
<feature type="domain" description="Fork-head" evidence="4">
    <location>
        <begin position="82"/>
        <end position="175"/>
    </location>
</feature>
<dbReference type="GO" id="GO:0000978">
    <property type="term" value="F:RNA polymerase II cis-regulatory region sequence-specific DNA binding"/>
    <property type="evidence" value="ECO:0007669"/>
    <property type="project" value="TreeGrafter"/>
</dbReference>
<dbReference type="InterPro" id="IPR036388">
    <property type="entry name" value="WH-like_DNA-bd_sf"/>
</dbReference>
<dbReference type="PANTHER" id="PTHR11829">
    <property type="entry name" value="FORKHEAD BOX PROTEIN"/>
    <property type="match status" value="1"/>
</dbReference>
<sequence>MSEGNPIDSRNSYAADKPVRRMANDCTETLKASLPDVLESLGLSFRPPPQNHQEDVDNYDQQASQPAANDSFGELLPTELDKPRYSYSTLVGMALCSAPGRQLTLANIYHWIVKHHPDYTRESSENWRSSVRDVLKNNDAFQMKVLPGITYKSVWTVDPAHAKKFESQNRKREGSNLATKKDSDRLGAEGNRIMGGKRQRFANRTDHINIQRAGPPNDRIETIRVTQRALASGNSDIDQESSSYSEKKMTILSCLNLQTSLPRSISPNVSALRSFSQSEIRDHSQNTEQACLVNHHTARFSRTSPRTSGPTVNDTQHAPTIGLEVIKTQLLELSQATPMAEDLDTTSTHVQQRKIKSHCSTFGAVDLANTQFPRLETIQLATDEYNQVKQSF</sequence>
<gene>
    <name evidence="5" type="ORF">SARC_06500</name>
</gene>
<feature type="region of interest" description="Disordered" evidence="3">
    <location>
        <begin position="40"/>
        <end position="74"/>
    </location>
</feature>
<proteinExistence type="predicted"/>
<dbReference type="InterPro" id="IPR036390">
    <property type="entry name" value="WH_DNA-bd_sf"/>
</dbReference>
<accession>A0A0L0FWF9</accession>
<dbReference type="Proteomes" id="UP000054560">
    <property type="component" value="Unassembled WGS sequence"/>
</dbReference>
<dbReference type="InterPro" id="IPR050211">
    <property type="entry name" value="FOX_domain-containing"/>
</dbReference>
<dbReference type="GO" id="GO:0005634">
    <property type="term" value="C:nucleus"/>
    <property type="evidence" value="ECO:0007669"/>
    <property type="project" value="UniProtKB-SubCell"/>
</dbReference>
<dbReference type="Gene3D" id="1.10.10.10">
    <property type="entry name" value="Winged helix-like DNA-binding domain superfamily/Winged helix DNA-binding domain"/>
    <property type="match status" value="1"/>
</dbReference>
<protein>
    <recommendedName>
        <fullName evidence="4">Fork-head domain-containing protein</fullName>
    </recommendedName>
</protein>
<dbReference type="OrthoDB" id="5954824at2759"/>
<dbReference type="GO" id="GO:0030154">
    <property type="term" value="P:cell differentiation"/>
    <property type="evidence" value="ECO:0007669"/>
    <property type="project" value="TreeGrafter"/>
</dbReference>
<feature type="compositionally biased region" description="Basic and acidic residues" evidence="3">
    <location>
        <begin position="165"/>
        <end position="187"/>
    </location>
</feature>
<evidence type="ECO:0000256" key="3">
    <source>
        <dbReference type="SAM" id="MobiDB-lite"/>
    </source>
</evidence>
<dbReference type="RefSeq" id="XP_014155067.1">
    <property type="nucleotide sequence ID" value="XM_014299592.1"/>
</dbReference>
<organism evidence="5 6">
    <name type="scientific">Sphaeroforma arctica JP610</name>
    <dbReference type="NCBI Taxonomy" id="667725"/>
    <lineage>
        <taxon>Eukaryota</taxon>
        <taxon>Ichthyosporea</taxon>
        <taxon>Ichthyophonida</taxon>
        <taxon>Sphaeroforma</taxon>
    </lineage>
</organism>
<dbReference type="PROSITE" id="PS50039">
    <property type="entry name" value="FORK_HEAD_3"/>
    <property type="match status" value="1"/>
</dbReference>
<dbReference type="eggNOG" id="KOG2294">
    <property type="taxonomic scope" value="Eukaryota"/>
</dbReference>
<dbReference type="Pfam" id="PF00250">
    <property type="entry name" value="Forkhead"/>
    <property type="match status" value="1"/>
</dbReference>
<dbReference type="GO" id="GO:0000981">
    <property type="term" value="F:DNA-binding transcription factor activity, RNA polymerase II-specific"/>
    <property type="evidence" value="ECO:0007669"/>
    <property type="project" value="TreeGrafter"/>
</dbReference>
<dbReference type="EMBL" id="KQ242062">
    <property type="protein sequence ID" value="KNC81165.1"/>
    <property type="molecule type" value="Genomic_DNA"/>
</dbReference>